<name>A0A3N6YCC9_9ACTN</name>
<evidence type="ECO:0000256" key="7">
    <source>
        <dbReference type="ARBA" id="ARBA00083849"/>
    </source>
</evidence>
<dbReference type="InterPro" id="IPR015421">
    <property type="entry name" value="PyrdxlP-dep_Trfase_major"/>
</dbReference>
<evidence type="ECO:0000313" key="11">
    <source>
        <dbReference type="Proteomes" id="UP000275225"/>
    </source>
</evidence>
<comment type="cofactor">
    <cofactor evidence="1 9">
        <name>pyridoxal 5'-phosphate</name>
        <dbReference type="ChEBI" id="CHEBI:597326"/>
    </cofactor>
</comment>
<dbReference type="InterPro" id="IPR015424">
    <property type="entry name" value="PyrdxlP-dep_Trfase"/>
</dbReference>
<dbReference type="SUPFAM" id="SSF53383">
    <property type="entry name" value="PLP-dependent transferases"/>
    <property type="match status" value="1"/>
</dbReference>
<evidence type="ECO:0000256" key="1">
    <source>
        <dbReference type="ARBA" id="ARBA00001933"/>
    </source>
</evidence>
<proteinExistence type="inferred from homology"/>
<dbReference type="Gene3D" id="3.90.1150.10">
    <property type="entry name" value="Aspartate Aminotransferase, domain 1"/>
    <property type="match status" value="1"/>
</dbReference>
<dbReference type="InterPro" id="IPR015422">
    <property type="entry name" value="PyrdxlP-dep_Trfase_small"/>
</dbReference>
<dbReference type="GO" id="GO:0019346">
    <property type="term" value="P:transsulfuration"/>
    <property type="evidence" value="ECO:0007669"/>
    <property type="project" value="InterPro"/>
</dbReference>
<dbReference type="RefSeq" id="WP_124236948.1">
    <property type="nucleotide sequence ID" value="NZ_JBHUFI010000012.1"/>
</dbReference>
<dbReference type="Pfam" id="PF01053">
    <property type="entry name" value="Cys_Met_Meta_PP"/>
    <property type="match status" value="1"/>
</dbReference>
<dbReference type="GO" id="GO:0004123">
    <property type="term" value="F:cystathionine gamma-lyase activity"/>
    <property type="evidence" value="ECO:0007669"/>
    <property type="project" value="TreeGrafter"/>
</dbReference>
<evidence type="ECO:0000256" key="3">
    <source>
        <dbReference type="ARBA" id="ARBA00022898"/>
    </source>
</evidence>
<evidence type="ECO:0000256" key="8">
    <source>
        <dbReference type="PIRSR" id="PIRSR001434-2"/>
    </source>
</evidence>
<dbReference type="AlphaFoldDB" id="A0A3N6YCC9"/>
<dbReference type="InterPro" id="IPR054542">
    <property type="entry name" value="Cys_met_metab_PP"/>
</dbReference>
<comment type="catalytic activity">
    <reaction evidence="4">
        <text>O-succinyl-L-homoserine + L-cysteine = L,L-cystathionine + succinate + H(+)</text>
        <dbReference type="Rhea" id="RHEA:20397"/>
        <dbReference type="ChEBI" id="CHEBI:15378"/>
        <dbReference type="ChEBI" id="CHEBI:30031"/>
        <dbReference type="ChEBI" id="CHEBI:35235"/>
        <dbReference type="ChEBI" id="CHEBI:57661"/>
        <dbReference type="ChEBI" id="CHEBI:58161"/>
        <dbReference type="EC" id="2.5.1.48"/>
    </reaction>
</comment>
<dbReference type="EC" id="2.5.1.48" evidence="5"/>
<dbReference type="CDD" id="cd00614">
    <property type="entry name" value="CGS_like"/>
    <property type="match status" value="1"/>
</dbReference>
<accession>A0A3N6YCC9</accession>
<dbReference type="InterPro" id="IPR000277">
    <property type="entry name" value="Cys/Met-Metab_PyrdxlP-dep_enz"/>
</dbReference>
<dbReference type="PIRSF" id="PIRSF001434">
    <property type="entry name" value="CGS"/>
    <property type="match status" value="1"/>
</dbReference>
<evidence type="ECO:0000256" key="4">
    <source>
        <dbReference type="ARBA" id="ARBA00051441"/>
    </source>
</evidence>
<dbReference type="GO" id="GO:0030170">
    <property type="term" value="F:pyridoxal phosphate binding"/>
    <property type="evidence" value="ECO:0007669"/>
    <property type="project" value="InterPro"/>
</dbReference>
<dbReference type="FunFam" id="3.40.640.10:FF:000009">
    <property type="entry name" value="Cystathionine gamma-synthase homolog"/>
    <property type="match status" value="1"/>
</dbReference>
<evidence type="ECO:0000256" key="2">
    <source>
        <dbReference type="ARBA" id="ARBA00009077"/>
    </source>
</evidence>
<dbReference type="GO" id="GO:0003962">
    <property type="term" value="F:cystathionine gamma-synthase activity"/>
    <property type="evidence" value="ECO:0007669"/>
    <property type="project" value="UniProtKB-EC"/>
</dbReference>
<gene>
    <name evidence="10" type="ORF">EHW97_09545</name>
</gene>
<evidence type="ECO:0000256" key="9">
    <source>
        <dbReference type="RuleBase" id="RU362118"/>
    </source>
</evidence>
<feature type="modified residue" description="N6-(pyridoxal phosphate)lysine" evidence="8">
    <location>
        <position position="203"/>
    </location>
</feature>
<dbReference type="PANTHER" id="PTHR11808">
    <property type="entry name" value="TRANS-SULFURATION ENZYME FAMILY MEMBER"/>
    <property type="match status" value="1"/>
</dbReference>
<reference evidence="10 11" key="1">
    <citation type="submission" date="2018-11" db="EMBL/GenBank/DDBJ databases">
        <authorList>
            <person name="Li F."/>
        </authorList>
    </citation>
    <scope>NUCLEOTIDE SEQUENCE [LARGE SCALE GENOMIC DNA]</scope>
    <source>
        <strain evidence="10 11">YS17T</strain>
    </source>
</reference>
<dbReference type="GO" id="GO:0005737">
    <property type="term" value="C:cytoplasm"/>
    <property type="evidence" value="ECO:0007669"/>
    <property type="project" value="TreeGrafter"/>
</dbReference>
<dbReference type="GO" id="GO:0019343">
    <property type="term" value="P:cysteine biosynthetic process via cystathionine"/>
    <property type="evidence" value="ECO:0007669"/>
    <property type="project" value="TreeGrafter"/>
</dbReference>
<dbReference type="PANTHER" id="PTHR11808:SF15">
    <property type="entry name" value="CYSTATHIONINE GAMMA-LYASE"/>
    <property type="match status" value="1"/>
</dbReference>
<evidence type="ECO:0000313" key="10">
    <source>
        <dbReference type="EMBL" id="RQN07474.1"/>
    </source>
</evidence>
<dbReference type="FunFam" id="3.90.1150.10:FF:000008">
    <property type="entry name" value="Cystathionine gamma-synthase"/>
    <property type="match status" value="1"/>
</dbReference>
<keyword evidence="11" id="KW-1185">Reference proteome</keyword>
<comment type="similarity">
    <text evidence="2 9">Belongs to the trans-sulfuration enzymes family.</text>
</comment>
<keyword evidence="3 8" id="KW-0663">Pyridoxal phosphate</keyword>
<dbReference type="Gene3D" id="3.40.640.10">
    <property type="entry name" value="Type I PLP-dependent aspartate aminotransferase-like (Major domain)"/>
    <property type="match status" value="1"/>
</dbReference>
<evidence type="ECO:0000256" key="5">
    <source>
        <dbReference type="ARBA" id="ARBA00066530"/>
    </source>
</evidence>
<protein>
    <recommendedName>
        <fullName evidence="6">Cystathionine gamma-synthase</fullName>
        <ecNumber evidence="5">2.5.1.48</ecNumber>
    </recommendedName>
    <alternativeName>
        <fullName evidence="7">O-succinylhomoserine (thiol)-lyase</fullName>
    </alternativeName>
</protein>
<dbReference type="NCBIfam" id="NF005871">
    <property type="entry name" value="PRK07811.1"/>
    <property type="match status" value="1"/>
</dbReference>
<sequence>MTHSDDSGFATRAIHAGFMPDPVTGAVNVPIYASSTFAQDGVGGMRSGYEYARTGNPTRTALEATLAALEGGRFGRAFASGMAATDTALRTLLRPGDHLVIPDDAYGGTFRLIDKVFTHWGITYTPVAVNDPDAVRAAVRENTKAVWIETPTNPLLNIGDIAGIAAITREAGIRLVVDNTFASPYLQQPLALDADVVLHSTTKYIGGHSDVVGGALVTDDEELDAGFAFLQNGAGAVPGPFDAYLTMRGAKTLAVRMDRHCDNAEAVVDLLLGHPAIAQVLYPGLPEHPGHAAAARQMRRFGGMISVRLAGGRDAALDFCSRTKIFTLAESLGGIESLIEHPGAMTHASTAGSALEVPDDLVRLSVGIEDIDDLVADLEQALA</sequence>
<comment type="caution">
    <text evidence="10">The sequence shown here is derived from an EMBL/GenBank/DDBJ whole genome shotgun (WGS) entry which is preliminary data.</text>
</comment>
<dbReference type="PROSITE" id="PS00868">
    <property type="entry name" value="CYS_MET_METAB_PP"/>
    <property type="match status" value="1"/>
</dbReference>
<dbReference type="Proteomes" id="UP000275225">
    <property type="component" value="Unassembled WGS sequence"/>
</dbReference>
<keyword evidence="10" id="KW-0808">Transferase</keyword>
<dbReference type="OrthoDB" id="9780685at2"/>
<evidence type="ECO:0000256" key="6">
    <source>
        <dbReference type="ARBA" id="ARBA00068008"/>
    </source>
</evidence>
<dbReference type="EMBL" id="RQJX01000012">
    <property type="protein sequence ID" value="RQN07474.1"/>
    <property type="molecule type" value="Genomic_DNA"/>
</dbReference>
<organism evidence="10 11">
    <name type="scientific">Aeromicrobium camelliae</name>
    <dbReference type="NCBI Taxonomy" id="1538144"/>
    <lineage>
        <taxon>Bacteria</taxon>
        <taxon>Bacillati</taxon>
        <taxon>Actinomycetota</taxon>
        <taxon>Actinomycetes</taxon>
        <taxon>Propionibacteriales</taxon>
        <taxon>Nocardioidaceae</taxon>
        <taxon>Aeromicrobium</taxon>
    </lineage>
</organism>